<accession>A0ABN3WLT3</accession>
<gene>
    <name evidence="2" type="ORF">GCM10010478_18500</name>
</gene>
<dbReference type="InterPro" id="IPR053853">
    <property type="entry name" value="FitA-like_RHH"/>
</dbReference>
<sequence length="86" mass="9695">MQRGYYAYMATIHVRDVPEDTLRILKTRAARSGQSLQNYVLQLLTGEAALLSLEEAAREARAIAARADVTADDISEAVREMREARW</sequence>
<reference evidence="2 3" key="1">
    <citation type="journal article" date="2019" name="Int. J. Syst. Evol. Microbiol.">
        <title>The Global Catalogue of Microorganisms (GCM) 10K type strain sequencing project: providing services to taxonomists for standard genome sequencing and annotation.</title>
        <authorList>
            <consortium name="The Broad Institute Genomics Platform"/>
            <consortium name="The Broad Institute Genome Sequencing Center for Infectious Disease"/>
            <person name="Wu L."/>
            <person name="Ma J."/>
        </authorList>
    </citation>
    <scope>NUCLEOTIDE SEQUENCE [LARGE SCALE GENOMIC DNA]</scope>
    <source>
        <strain evidence="2 3">JCM 9650</strain>
    </source>
</reference>
<dbReference type="Pfam" id="PF22513">
    <property type="entry name" value="FitA-like_RHH"/>
    <property type="match status" value="1"/>
</dbReference>
<comment type="caution">
    <text evidence="2">The sequence shown here is derived from an EMBL/GenBank/DDBJ whole genome shotgun (WGS) entry which is preliminary data.</text>
</comment>
<name>A0ABN3WLT3_9ACTN</name>
<keyword evidence="3" id="KW-1185">Reference proteome</keyword>
<evidence type="ECO:0000313" key="3">
    <source>
        <dbReference type="Proteomes" id="UP001501423"/>
    </source>
</evidence>
<evidence type="ECO:0000313" key="2">
    <source>
        <dbReference type="EMBL" id="GAA2918796.1"/>
    </source>
</evidence>
<dbReference type="EMBL" id="BAAAVA010000014">
    <property type="protein sequence ID" value="GAA2918796.1"/>
    <property type="molecule type" value="Genomic_DNA"/>
</dbReference>
<dbReference type="Proteomes" id="UP001501423">
    <property type="component" value="Unassembled WGS sequence"/>
</dbReference>
<dbReference type="SUPFAM" id="SSF47598">
    <property type="entry name" value="Ribbon-helix-helix"/>
    <property type="match status" value="1"/>
</dbReference>
<feature type="domain" description="Antitoxin FitA-like ribbon-helix-helix" evidence="1">
    <location>
        <begin position="10"/>
        <end position="45"/>
    </location>
</feature>
<protein>
    <recommendedName>
        <fullName evidence="1">Antitoxin FitA-like ribbon-helix-helix domain-containing protein</fullName>
    </recommendedName>
</protein>
<organism evidence="2 3">
    <name type="scientific">Streptomyces erythrogriseus</name>
    <dbReference type="NCBI Taxonomy" id="284027"/>
    <lineage>
        <taxon>Bacteria</taxon>
        <taxon>Bacillati</taxon>
        <taxon>Actinomycetota</taxon>
        <taxon>Actinomycetes</taxon>
        <taxon>Kitasatosporales</taxon>
        <taxon>Streptomycetaceae</taxon>
        <taxon>Streptomyces</taxon>
        <taxon>Streptomyces griseoincarnatus group</taxon>
    </lineage>
</organism>
<proteinExistence type="predicted"/>
<dbReference type="InterPro" id="IPR010985">
    <property type="entry name" value="Ribbon_hlx_hlx"/>
</dbReference>
<evidence type="ECO:0000259" key="1">
    <source>
        <dbReference type="Pfam" id="PF22513"/>
    </source>
</evidence>